<evidence type="ECO:0000256" key="3">
    <source>
        <dbReference type="SAM" id="Phobius"/>
    </source>
</evidence>
<dbReference type="OrthoDB" id="5815061at2759"/>
<keyword evidence="3" id="KW-1133">Transmembrane helix</keyword>
<feature type="compositionally biased region" description="Polar residues" evidence="2">
    <location>
        <begin position="741"/>
        <end position="756"/>
    </location>
</feature>
<feature type="transmembrane region" description="Helical" evidence="3">
    <location>
        <begin position="249"/>
        <end position="270"/>
    </location>
</feature>
<evidence type="ECO:0000313" key="4">
    <source>
        <dbReference type="EMBL" id="CAI5449534.1"/>
    </source>
</evidence>
<dbReference type="PANTHER" id="PTHR13800">
    <property type="entry name" value="TRANSIENT RECEPTOR POTENTIAL CATION CHANNEL, SUBFAMILY M, MEMBER 6"/>
    <property type="match status" value="1"/>
</dbReference>
<dbReference type="GO" id="GO:0005886">
    <property type="term" value="C:plasma membrane"/>
    <property type="evidence" value="ECO:0007669"/>
    <property type="project" value="TreeGrafter"/>
</dbReference>
<protein>
    <recommendedName>
        <fullName evidence="6">Ion transport domain-containing protein</fullName>
    </recommendedName>
</protein>
<dbReference type="Proteomes" id="UP001152747">
    <property type="component" value="Unassembled WGS sequence"/>
</dbReference>
<reference evidence="4" key="1">
    <citation type="submission" date="2022-11" db="EMBL/GenBank/DDBJ databases">
        <authorList>
            <person name="Kikuchi T."/>
        </authorList>
    </citation>
    <scope>NUCLEOTIDE SEQUENCE</scope>
    <source>
        <strain evidence="4">PS1010</strain>
    </source>
</reference>
<feature type="coiled-coil region" evidence="1">
    <location>
        <begin position="647"/>
        <end position="681"/>
    </location>
</feature>
<feature type="region of interest" description="Disordered" evidence="2">
    <location>
        <begin position="741"/>
        <end position="785"/>
    </location>
</feature>
<dbReference type="InterPro" id="IPR050927">
    <property type="entry name" value="TRPM"/>
</dbReference>
<gene>
    <name evidence="4" type="ORF">CAMP_LOCUS12171</name>
</gene>
<feature type="transmembrane region" description="Helical" evidence="3">
    <location>
        <begin position="436"/>
        <end position="455"/>
    </location>
</feature>
<dbReference type="GO" id="GO:0030001">
    <property type="term" value="P:metal ion transport"/>
    <property type="evidence" value="ECO:0007669"/>
    <property type="project" value="TreeGrafter"/>
</dbReference>
<keyword evidence="5" id="KW-1185">Reference proteome</keyword>
<dbReference type="EMBL" id="CANHGI010000004">
    <property type="protein sequence ID" value="CAI5449534.1"/>
    <property type="molecule type" value="Genomic_DNA"/>
</dbReference>
<keyword evidence="3" id="KW-0472">Membrane</keyword>
<keyword evidence="1" id="KW-0175">Coiled coil</keyword>
<feature type="transmembrane region" description="Helical" evidence="3">
    <location>
        <begin position="517"/>
        <end position="542"/>
    </location>
</feature>
<name>A0A9P1ISK2_9PELO</name>
<evidence type="ECO:0000256" key="2">
    <source>
        <dbReference type="SAM" id="MobiDB-lite"/>
    </source>
</evidence>
<feature type="transmembrane region" description="Helical" evidence="3">
    <location>
        <begin position="352"/>
        <end position="373"/>
    </location>
</feature>
<sequence>MGESISPNDLIFGGDYCESDKDKECLEKVIATISANEEKFKVFHKSDYEIYEIICFNMSQVYNDSILELYRKDPFAFALLISTFFGQQTCLGTDQMAFTYVKFPLHTSLLLCYAAREMEKRFFGKDEARKERYDRLGDHWERTALRILDELYEYNPEYATIALKIDYREKLRENNHKMSVTSEVISQKRIRWYQNCVRWYSDYLDCKYNQSRELMSIAYFANASQFLSHYTCRDIVNNRANSRKLWLKWLFNLIFRLLYVVLFAIILIFGNPWHDTKSESESKISKNTLMGFWVYIMLFLLAQTLVSFLKLVDKINVYQLNYNSKTTFEKFLPKKRHLKFARRYLEQNTLSMFRMMLFAILFIFEAIRLMLKVIPRKSEGYDGEIGSFGISDIFLPLVSDFLYCIIFAISAVTTLRYFQTTSIGLFIRVLKKMLKTVGMFAIIFLFFWLILAIIVTRLTNKMSNSTNSWFYDLQSTGKFEIFGEIDDEEKTGISKDCEGYKNYTTFDKMDYQQASCFLRAIFIPYLFFFYMFFSGILLINLLTAQLTKEYDEICENSKYYMDYVRYEYTSKLESKNFLPPPLSLVYIVIKTIFCIPCVSFRLSEFFEGTEFGAYRCENLVEDDVEDVCNKAKNIVRNDMCLFWKDLNKTVKNAAEKYDITLENLEKIQDELENVIKMYSDKLRPQTRIGHRQTLDYQGDQSPMPIVDSIERLSSSNVMEAPRFVAGSTIEDNNFRRPSVMNFESQNKPKFSVGSTVENDDSRSPSVQIPVESETSESHGLLQNDESNVQTWFSGCTIS</sequence>
<evidence type="ECO:0008006" key="6">
    <source>
        <dbReference type="Google" id="ProtNLM"/>
    </source>
</evidence>
<dbReference type="PANTHER" id="PTHR13800:SF36">
    <property type="entry name" value="ION_TRANS DOMAIN-CONTAINING PROTEIN-RELATED"/>
    <property type="match status" value="1"/>
</dbReference>
<evidence type="ECO:0000256" key="1">
    <source>
        <dbReference type="SAM" id="Coils"/>
    </source>
</evidence>
<dbReference type="GO" id="GO:0005261">
    <property type="term" value="F:monoatomic cation channel activity"/>
    <property type="evidence" value="ECO:0007669"/>
    <property type="project" value="TreeGrafter"/>
</dbReference>
<comment type="caution">
    <text evidence="4">The sequence shown here is derived from an EMBL/GenBank/DDBJ whole genome shotgun (WGS) entry which is preliminary data.</text>
</comment>
<organism evidence="4 5">
    <name type="scientific">Caenorhabditis angaria</name>
    <dbReference type="NCBI Taxonomy" id="860376"/>
    <lineage>
        <taxon>Eukaryota</taxon>
        <taxon>Metazoa</taxon>
        <taxon>Ecdysozoa</taxon>
        <taxon>Nematoda</taxon>
        <taxon>Chromadorea</taxon>
        <taxon>Rhabditida</taxon>
        <taxon>Rhabditina</taxon>
        <taxon>Rhabditomorpha</taxon>
        <taxon>Rhabditoidea</taxon>
        <taxon>Rhabditidae</taxon>
        <taxon>Peloderinae</taxon>
        <taxon>Caenorhabditis</taxon>
    </lineage>
</organism>
<dbReference type="AlphaFoldDB" id="A0A9P1ISK2"/>
<feature type="transmembrane region" description="Helical" evidence="3">
    <location>
        <begin position="290"/>
        <end position="312"/>
    </location>
</feature>
<evidence type="ECO:0000313" key="5">
    <source>
        <dbReference type="Proteomes" id="UP001152747"/>
    </source>
</evidence>
<proteinExistence type="predicted"/>
<accession>A0A9P1ISK2</accession>
<keyword evidence="3" id="KW-0812">Transmembrane</keyword>
<feature type="transmembrane region" description="Helical" evidence="3">
    <location>
        <begin position="393"/>
        <end position="415"/>
    </location>
</feature>